<feature type="transmembrane region" description="Helical" evidence="6">
    <location>
        <begin position="288"/>
        <end position="307"/>
    </location>
</feature>
<evidence type="ECO:0000313" key="8">
    <source>
        <dbReference type="EMBL" id="EGD82822.1"/>
    </source>
</evidence>
<evidence type="ECO:0000313" key="9">
    <source>
        <dbReference type="Proteomes" id="UP000007799"/>
    </source>
</evidence>
<feature type="transmembrane region" description="Helical" evidence="6">
    <location>
        <begin position="136"/>
        <end position="159"/>
    </location>
</feature>
<feature type="compositionally biased region" description="Polar residues" evidence="5">
    <location>
        <begin position="38"/>
        <end position="55"/>
    </location>
</feature>
<evidence type="ECO:0000256" key="6">
    <source>
        <dbReference type="SAM" id="Phobius"/>
    </source>
</evidence>
<evidence type="ECO:0000256" key="4">
    <source>
        <dbReference type="ARBA" id="ARBA00023136"/>
    </source>
</evidence>
<accession>F2U5A6</accession>
<feature type="transmembrane region" description="Helical" evidence="6">
    <location>
        <begin position="96"/>
        <end position="116"/>
    </location>
</feature>
<evidence type="ECO:0000259" key="7">
    <source>
        <dbReference type="Pfam" id="PF03151"/>
    </source>
</evidence>
<feature type="compositionally biased region" description="Basic and acidic residues" evidence="5">
    <location>
        <begin position="1"/>
        <end position="15"/>
    </location>
</feature>
<dbReference type="OMA" id="VVMIQVM"/>
<name>F2U5A6_SALR5</name>
<keyword evidence="4 6" id="KW-0472">Membrane</keyword>
<keyword evidence="3 6" id="KW-1133">Transmembrane helix</keyword>
<dbReference type="InterPro" id="IPR050186">
    <property type="entry name" value="TPT_transporter"/>
</dbReference>
<dbReference type="KEGG" id="sre:PTSG_03472"/>
<dbReference type="OrthoDB" id="6418713at2759"/>
<dbReference type="AlphaFoldDB" id="F2U5A6"/>
<keyword evidence="9" id="KW-1185">Reference proteome</keyword>
<evidence type="ECO:0000256" key="1">
    <source>
        <dbReference type="ARBA" id="ARBA00004141"/>
    </source>
</evidence>
<dbReference type="InterPro" id="IPR004853">
    <property type="entry name" value="Sugar_P_trans_dom"/>
</dbReference>
<evidence type="ECO:0000256" key="3">
    <source>
        <dbReference type="ARBA" id="ARBA00022989"/>
    </source>
</evidence>
<dbReference type="EMBL" id="GL832961">
    <property type="protein sequence ID" value="EGD82822.1"/>
    <property type="molecule type" value="Genomic_DNA"/>
</dbReference>
<keyword evidence="2 6" id="KW-0812">Transmembrane</keyword>
<feature type="transmembrane region" description="Helical" evidence="6">
    <location>
        <begin position="64"/>
        <end position="84"/>
    </location>
</feature>
<evidence type="ECO:0000256" key="5">
    <source>
        <dbReference type="SAM" id="MobiDB-lite"/>
    </source>
</evidence>
<dbReference type="InParanoid" id="F2U5A6"/>
<organism evidence="9">
    <name type="scientific">Salpingoeca rosetta (strain ATCC 50818 / BSB-021)</name>
    <dbReference type="NCBI Taxonomy" id="946362"/>
    <lineage>
        <taxon>Eukaryota</taxon>
        <taxon>Choanoflagellata</taxon>
        <taxon>Craspedida</taxon>
        <taxon>Salpingoecidae</taxon>
        <taxon>Salpingoeca</taxon>
    </lineage>
</organism>
<sequence>MHDGDDGDDDRRRSQSEQGRGMKRKEEEILLLHDTDLKNNNPSSSHDADVQNNIPTTKQEKQTIWPAVFACTLFMILGPAVTVINKYLVRDLNFRFPVTVGTAGTLAATLLTHMIVHVRKMELPHAQTVTSEFYLWRVMPVGLFGALSICFGNAALLYLSMSFIQVLKSFAPALTLLFLWLAGLVSPTPPRIAAVLGITGFSTVAVFGEADFSAVGFAIMMLSVLTESIKMMVTQQLFSGVARFNVIESLYYIGPATSLWSLVTILAVEARPMLTHEVGQLVLNNPTPFVVAVVLGTAVNYAAFLVIKTTSTLNLKILVAIRGGAFVLLCSMLLGEHVSCMQAAGYAGALFSFLIYSLVS</sequence>
<feature type="domain" description="Sugar phosphate transporter" evidence="7">
    <location>
        <begin position="72"/>
        <end position="357"/>
    </location>
</feature>
<gene>
    <name evidence="8" type="ORF">PTSG_03472</name>
</gene>
<feature type="transmembrane region" description="Helical" evidence="6">
    <location>
        <begin position="246"/>
        <end position="268"/>
    </location>
</feature>
<feature type="transmembrane region" description="Helical" evidence="6">
    <location>
        <begin position="341"/>
        <end position="359"/>
    </location>
</feature>
<feature type="transmembrane region" description="Helical" evidence="6">
    <location>
        <begin position="319"/>
        <end position="335"/>
    </location>
</feature>
<reference evidence="8" key="1">
    <citation type="submission" date="2009-08" db="EMBL/GenBank/DDBJ databases">
        <title>Annotation of Salpingoeca rosetta.</title>
        <authorList>
            <consortium name="The Broad Institute Genome Sequencing Platform"/>
            <person name="Russ C."/>
            <person name="Cuomo C."/>
            <person name="Burger G."/>
            <person name="Gray M.W."/>
            <person name="Holland P.W.H."/>
            <person name="King N."/>
            <person name="Lang F.B.F."/>
            <person name="Roger A.J."/>
            <person name="Ruiz-Trillo I."/>
            <person name="Young S.K."/>
            <person name="Zeng Q."/>
            <person name="Gargeya S."/>
            <person name="Alvarado L."/>
            <person name="Berlin A."/>
            <person name="Chapman S.B."/>
            <person name="Chen Z."/>
            <person name="Freedman E."/>
            <person name="Gellesch M."/>
            <person name="Goldberg J."/>
            <person name="Griggs A."/>
            <person name="Gujja S."/>
            <person name="Heilman E."/>
            <person name="Heiman D."/>
            <person name="Howarth C."/>
            <person name="Mehta T."/>
            <person name="Neiman D."/>
            <person name="Pearson M."/>
            <person name="Roberts A."/>
            <person name="Saif S."/>
            <person name="Shea T."/>
            <person name="Shenoy N."/>
            <person name="Sisk P."/>
            <person name="Stolte C."/>
            <person name="Sykes S."/>
            <person name="White J."/>
            <person name="Yandava C."/>
            <person name="Haas B."/>
            <person name="Nusbaum C."/>
            <person name="Birren B."/>
        </authorList>
    </citation>
    <scope>NUCLEOTIDE SEQUENCE [LARGE SCALE GENOMIC DNA]</scope>
    <source>
        <strain evidence="8">ATCC 50818</strain>
    </source>
</reference>
<dbReference type="Proteomes" id="UP000007799">
    <property type="component" value="Unassembled WGS sequence"/>
</dbReference>
<dbReference type="PANTHER" id="PTHR11132">
    <property type="entry name" value="SOLUTE CARRIER FAMILY 35"/>
    <property type="match status" value="1"/>
</dbReference>
<feature type="compositionally biased region" description="Basic and acidic residues" evidence="5">
    <location>
        <begin position="24"/>
        <end position="37"/>
    </location>
</feature>
<dbReference type="eggNOG" id="KOG1441">
    <property type="taxonomic scope" value="Eukaryota"/>
</dbReference>
<dbReference type="GeneID" id="16076643"/>
<feature type="transmembrane region" description="Helical" evidence="6">
    <location>
        <begin position="192"/>
        <end position="225"/>
    </location>
</feature>
<dbReference type="GO" id="GO:0016020">
    <property type="term" value="C:membrane"/>
    <property type="evidence" value="ECO:0007669"/>
    <property type="project" value="UniProtKB-SubCell"/>
</dbReference>
<feature type="transmembrane region" description="Helical" evidence="6">
    <location>
        <begin position="166"/>
        <end position="186"/>
    </location>
</feature>
<proteinExistence type="predicted"/>
<dbReference type="RefSeq" id="XP_004996057.1">
    <property type="nucleotide sequence ID" value="XM_004996000.1"/>
</dbReference>
<comment type="subcellular location">
    <subcellularLocation>
        <location evidence="1">Membrane</location>
        <topology evidence="1">Multi-pass membrane protein</topology>
    </subcellularLocation>
</comment>
<protein>
    <recommendedName>
        <fullName evidence="7">Sugar phosphate transporter domain-containing protein</fullName>
    </recommendedName>
</protein>
<feature type="region of interest" description="Disordered" evidence="5">
    <location>
        <begin position="1"/>
        <end position="55"/>
    </location>
</feature>
<dbReference type="Pfam" id="PF03151">
    <property type="entry name" value="TPT"/>
    <property type="match status" value="1"/>
</dbReference>
<evidence type="ECO:0000256" key="2">
    <source>
        <dbReference type="ARBA" id="ARBA00022692"/>
    </source>
</evidence>